<dbReference type="InterPro" id="IPR032466">
    <property type="entry name" value="Metal_Hydrolase"/>
</dbReference>
<dbReference type="SUPFAM" id="SSF51556">
    <property type="entry name" value="Metallo-dependent hydrolases"/>
    <property type="match status" value="1"/>
</dbReference>
<protein>
    <submittedName>
        <fullName evidence="3">Cytosine/adenosine deaminase</fullName>
    </submittedName>
</protein>
<dbReference type="GO" id="GO:0016810">
    <property type="term" value="F:hydrolase activity, acting on carbon-nitrogen (but not peptide) bonds"/>
    <property type="evidence" value="ECO:0007669"/>
    <property type="project" value="InterPro"/>
</dbReference>
<dbReference type="PANTHER" id="PTHR43794">
    <property type="entry name" value="AMINOHYDROLASE SSNA-RELATED"/>
    <property type="match status" value="1"/>
</dbReference>
<sequence>MDTNLGCIYTAKFLLSGDAPLLEGGALLVHRGRIVTTGPLSEVIKNHPGLEVVDYGDALIVPLLINAHTHLELTDFPLWNAGAGEEPPPKDFVAWILRLIGVKQKLKESHYRYSLRNGIAQSIAAGTGTVGDILSQHAQRYNFKGCPLSGVLFLETLGQDPAIILRLKNGLDEALDDETIDSLALGISPHSPYTISRDYLQSLYHNCQSRKIRCTTHVAESPDEVDFVEQGTGSLAHRLYPYIGWEQYLPQPTGLRPLQYIEQQGGLFPENLLVHGVQLSTDDIALLAKNQMSLALCSRSNAKLNVGKAPAGALHRAGVNLALGTDSLASCDSLSIWDEMAFAHQWFEGELDAPTLFHMATRGGAKALGMEKEVGALNIKMRAGFQVLRPKTSVARNEIFDYFVSPACANDIIQVYHHGQPQLPNINL</sequence>
<dbReference type="Gene3D" id="3.20.20.140">
    <property type="entry name" value="Metal-dependent hydrolases"/>
    <property type="match status" value="1"/>
</dbReference>
<keyword evidence="1" id="KW-0378">Hydrolase</keyword>
<proteinExistence type="predicted"/>
<dbReference type="Pfam" id="PF01979">
    <property type="entry name" value="Amidohydro_1"/>
    <property type="match status" value="1"/>
</dbReference>
<dbReference type="OrthoDB" id="9807210at2"/>
<dbReference type="InterPro" id="IPR011059">
    <property type="entry name" value="Metal-dep_hydrolase_composite"/>
</dbReference>
<dbReference type="STRING" id="37625.SAMN05660420_01422"/>
<accession>A0A1H3YWW4</accession>
<evidence type="ECO:0000256" key="1">
    <source>
        <dbReference type="ARBA" id="ARBA00022801"/>
    </source>
</evidence>
<evidence type="ECO:0000259" key="2">
    <source>
        <dbReference type="Pfam" id="PF01979"/>
    </source>
</evidence>
<dbReference type="PANTHER" id="PTHR43794:SF11">
    <property type="entry name" value="AMIDOHYDROLASE-RELATED DOMAIN-CONTAINING PROTEIN"/>
    <property type="match status" value="1"/>
</dbReference>
<dbReference type="Proteomes" id="UP000199409">
    <property type="component" value="Unassembled WGS sequence"/>
</dbReference>
<evidence type="ECO:0000313" key="4">
    <source>
        <dbReference type="Proteomes" id="UP000199409"/>
    </source>
</evidence>
<evidence type="ECO:0000313" key="3">
    <source>
        <dbReference type="EMBL" id="SEA15946.1"/>
    </source>
</evidence>
<dbReference type="EMBL" id="FNQN01000003">
    <property type="protein sequence ID" value="SEA15946.1"/>
    <property type="molecule type" value="Genomic_DNA"/>
</dbReference>
<dbReference type="Gene3D" id="2.30.40.10">
    <property type="entry name" value="Urease, subunit C, domain 1"/>
    <property type="match status" value="1"/>
</dbReference>
<dbReference type="InterPro" id="IPR006680">
    <property type="entry name" value="Amidohydro-rel"/>
</dbReference>
<dbReference type="SUPFAM" id="SSF51338">
    <property type="entry name" value="Composite domain of metallo-dependent hydrolases"/>
    <property type="match status" value="1"/>
</dbReference>
<gene>
    <name evidence="3" type="ORF">SAMN05660420_01422</name>
</gene>
<organism evidence="3 4">
    <name type="scientific">Desulfuromusa kysingii</name>
    <dbReference type="NCBI Taxonomy" id="37625"/>
    <lineage>
        <taxon>Bacteria</taxon>
        <taxon>Pseudomonadati</taxon>
        <taxon>Thermodesulfobacteriota</taxon>
        <taxon>Desulfuromonadia</taxon>
        <taxon>Desulfuromonadales</taxon>
        <taxon>Geopsychrobacteraceae</taxon>
        <taxon>Desulfuromusa</taxon>
    </lineage>
</organism>
<dbReference type="InterPro" id="IPR050287">
    <property type="entry name" value="MTA/SAH_deaminase"/>
</dbReference>
<feature type="domain" description="Amidohydrolase-related" evidence="2">
    <location>
        <begin position="60"/>
        <end position="397"/>
    </location>
</feature>
<reference evidence="3 4" key="1">
    <citation type="submission" date="2016-10" db="EMBL/GenBank/DDBJ databases">
        <authorList>
            <person name="de Groot N.N."/>
        </authorList>
    </citation>
    <scope>NUCLEOTIDE SEQUENCE [LARGE SCALE GENOMIC DNA]</scope>
    <source>
        <strain evidence="3 4">DSM 7343</strain>
    </source>
</reference>
<name>A0A1H3YWW4_9BACT</name>
<dbReference type="AlphaFoldDB" id="A0A1H3YWW4"/>
<keyword evidence="4" id="KW-1185">Reference proteome</keyword>